<organism evidence="8 9">
    <name type="scientific">Candidula unifasciata</name>
    <dbReference type="NCBI Taxonomy" id="100452"/>
    <lineage>
        <taxon>Eukaryota</taxon>
        <taxon>Metazoa</taxon>
        <taxon>Spiralia</taxon>
        <taxon>Lophotrochozoa</taxon>
        <taxon>Mollusca</taxon>
        <taxon>Gastropoda</taxon>
        <taxon>Heterobranchia</taxon>
        <taxon>Euthyneura</taxon>
        <taxon>Panpulmonata</taxon>
        <taxon>Eupulmonata</taxon>
        <taxon>Stylommatophora</taxon>
        <taxon>Helicina</taxon>
        <taxon>Helicoidea</taxon>
        <taxon>Geomitridae</taxon>
        <taxon>Candidula</taxon>
    </lineage>
</organism>
<reference evidence="8" key="1">
    <citation type="submission" date="2021-04" db="EMBL/GenBank/DDBJ databases">
        <authorList>
            <consortium name="Molecular Ecology Group"/>
        </authorList>
    </citation>
    <scope>NUCLEOTIDE SEQUENCE</scope>
</reference>
<evidence type="ECO:0000256" key="3">
    <source>
        <dbReference type="ARBA" id="ARBA00022737"/>
    </source>
</evidence>
<protein>
    <recommendedName>
        <fullName evidence="5">Tetratricopeptide repeat protein 29</fullName>
    </recommendedName>
</protein>
<dbReference type="Gene3D" id="1.25.40.10">
    <property type="entry name" value="Tetratricopeptide repeat domain"/>
    <property type="match status" value="1"/>
</dbReference>
<dbReference type="InterPro" id="IPR019734">
    <property type="entry name" value="TPR_rpt"/>
</dbReference>
<dbReference type="SUPFAM" id="SSF48452">
    <property type="entry name" value="TPR-like"/>
    <property type="match status" value="1"/>
</dbReference>
<evidence type="ECO:0000256" key="7">
    <source>
        <dbReference type="SAM" id="MobiDB-lite"/>
    </source>
</evidence>
<dbReference type="AlphaFoldDB" id="A0A8S3YV17"/>
<dbReference type="InterPro" id="IPR011990">
    <property type="entry name" value="TPR-like_helical_dom_sf"/>
</dbReference>
<dbReference type="SMART" id="SM00028">
    <property type="entry name" value="TPR"/>
    <property type="match status" value="4"/>
</dbReference>
<dbReference type="InterPro" id="IPR051476">
    <property type="entry name" value="Bac_ResReg_Asp_Phosphatase"/>
</dbReference>
<evidence type="ECO:0000313" key="9">
    <source>
        <dbReference type="Proteomes" id="UP000678393"/>
    </source>
</evidence>
<evidence type="ECO:0000256" key="5">
    <source>
        <dbReference type="ARBA" id="ARBA00040665"/>
    </source>
</evidence>
<evidence type="ECO:0000256" key="2">
    <source>
        <dbReference type="ARBA" id="ARBA00022490"/>
    </source>
</evidence>
<dbReference type="GO" id="GO:0005929">
    <property type="term" value="C:cilium"/>
    <property type="evidence" value="ECO:0007669"/>
    <property type="project" value="TreeGrafter"/>
</dbReference>
<evidence type="ECO:0000256" key="1">
    <source>
        <dbReference type="ARBA" id="ARBA00004496"/>
    </source>
</evidence>
<keyword evidence="4" id="KW-0802">TPR repeat</keyword>
<dbReference type="Proteomes" id="UP000678393">
    <property type="component" value="Unassembled WGS sequence"/>
</dbReference>
<feature type="compositionally biased region" description="Basic and acidic residues" evidence="7">
    <location>
        <begin position="467"/>
        <end position="480"/>
    </location>
</feature>
<dbReference type="PANTHER" id="PTHR46630:SF1">
    <property type="entry name" value="TETRATRICOPEPTIDE REPEAT PROTEIN 29"/>
    <property type="match status" value="1"/>
</dbReference>
<dbReference type="OrthoDB" id="626167at2759"/>
<dbReference type="PANTHER" id="PTHR46630">
    <property type="entry name" value="TETRATRICOPEPTIDE REPEAT PROTEIN 29"/>
    <property type="match status" value="1"/>
</dbReference>
<comment type="function">
    <text evidence="6">Axonemal protein which is implicated in axonemal and/or peri-axonemal structure assembly and regulates flagellum assembly and beating and therefore sperm motility.</text>
</comment>
<sequence length="501" mass="57734">MALPTINKRKVSLTQSQRQMRPVIPLEPENPKGLREKLMYRKSVDIMNKLPILRKLDIDKFRNSYKHNLCLDMLTTGFHMSFCELVTLIRQQMERREAAGPESFLWTKPLLQDQRPKLDLLKYYTTKAESANREDNIEEEYTARYELAQSYTHDPDDQWLADHFFSTCLEVARRQDTAESRMLAEGLCNVGVCLQKNHHYREAAKHFESYHKLSLNHEDDWKLQNGVSFYTDSCVKLFAIYTIIGLELGRSVDDNDNEASLQMLIQALEMSKKSQDKKLEGEASYNLGLAYQKVNELDNALTHLYTFYKACQGDSDNEGTGQACDAIAKIYARQGNKEMSVEFLKRFVELTEKTGLEREYCLACYNLGNVCNSVGNYDEATEYFSKAYNISRVLEDPLSTNINRVQYGIAVAHRMMGKFANHVLIGDRLCVTRLLHWKSCKRAEFDQLIPDTDPRAALNILLPPLLTEKDKETDERKEERAEGDESASDDEQHHASAHFVT</sequence>
<proteinExistence type="predicted"/>
<keyword evidence="9" id="KW-1185">Reference proteome</keyword>
<dbReference type="GO" id="GO:0005737">
    <property type="term" value="C:cytoplasm"/>
    <property type="evidence" value="ECO:0007669"/>
    <property type="project" value="UniProtKB-SubCell"/>
</dbReference>
<evidence type="ECO:0000256" key="4">
    <source>
        <dbReference type="ARBA" id="ARBA00022803"/>
    </source>
</evidence>
<keyword evidence="2" id="KW-0963">Cytoplasm</keyword>
<feature type="region of interest" description="Disordered" evidence="7">
    <location>
        <begin position="467"/>
        <end position="501"/>
    </location>
</feature>
<dbReference type="EMBL" id="CAJHNH020000823">
    <property type="protein sequence ID" value="CAG5120048.1"/>
    <property type="molecule type" value="Genomic_DNA"/>
</dbReference>
<name>A0A8S3YV17_9EUPU</name>
<accession>A0A8S3YV17</accession>
<dbReference type="Pfam" id="PF13181">
    <property type="entry name" value="TPR_8"/>
    <property type="match status" value="2"/>
</dbReference>
<evidence type="ECO:0000256" key="6">
    <source>
        <dbReference type="ARBA" id="ARBA00044739"/>
    </source>
</evidence>
<dbReference type="GO" id="GO:0003341">
    <property type="term" value="P:cilium movement"/>
    <property type="evidence" value="ECO:0007669"/>
    <property type="project" value="TreeGrafter"/>
</dbReference>
<evidence type="ECO:0000313" key="8">
    <source>
        <dbReference type="EMBL" id="CAG5120048.1"/>
    </source>
</evidence>
<gene>
    <name evidence="8" type="ORF">CUNI_LOCUS5606</name>
</gene>
<keyword evidence="3" id="KW-0677">Repeat</keyword>
<comment type="caution">
    <text evidence="8">The sequence shown here is derived from an EMBL/GenBank/DDBJ whole genome shotgun (WGS) entry which is preliminary data.</text>
</comment>
<comment type="subcellular location">
    <subcellularLocation>
        <location evidence="1">Cytoplasm</location>
    </subcellularLocation>
</comment>